<gene>
    <name evidence="17" type="primary">pogzb</name>
</gene>
<keyword evidence="9" id="KW-0805">Transcription regulation</keyword>
<keyword evidence="10" id="KW-0238">DNA-binding</keyword>
<evidence type="ECO:0000256" key="6">
    <source>
        <dbReference type="ARBA" id="ARBA00022771"/>
    </source>
</evidence>
<evidence type="ECO:0000259" key="16">
    <source>
        <dbReference type="PROSITE" id="PS51253"/>
    </source>
</evidence>
<evidence type="ECO:0000256" key="11">
    <source>
        <dbReference type="ARBA" id="ARBA00023163"/>
    </source>
</evidence>
<feature type="compositionally biased region" description="Basic and acidic residues" evidence="14">
    <location>
        <begin position="1596"/>
        <end position="1607"/>
    </location>
</feature>
<reference evidence="17" key="3">
    <citation type="submission" date="2025-09" db="UniProtKB">
        <authorList>
            <consortium name="Ensembl"/>
        </authorList>
    </citation>
    <scope>IDENTIFICATION</scope>
</reference>
<reference evidence="17" key="2">
    <citation type="submission" date="2025-08" db="UniProtKB">
        <authorList>
            <consortium name="Ensembl"/>
        </authorList>
    </citation>
    <scope>IDENTIFICATION</scope>
</reference>
<keyword evidence="6 13" id="KW-0863">Zinc-finger</keyword>
<comment type="function">
    <text evidence="1">May function as a transcription factor.</text>
</comment>
<evidence type="ECO:0000256" key="10">
    <source>
        <dbReference type="ARBA" id="ARBA00023125"/>
    </source>
</evidence>
<keyword evidence="7" id="KW-0862">Zinc</keyword>
<dbReference type="Proteomes" id="UP000694620">
    <property type="component" value="Chromosome 2"/>
</dbReference>
<name>A0A8C4RX01_ERPCA</name>
<feature type="domain" description="C2H2-type" evidence="15">
    <location>
        <begin position="558"/>
        <end position="585"/>
    </location>
</feature>
<dbReference type="GeneTree" id="ENSGT00940000163854"/>
<evidence type="ECO:0000313" key="17">
    <source>
        <dbReference type="Ensembl" id="ENSECRP00000008060.1"/>
    </source>
</evidence>
<evidence type="ECO:0000256" key="7">
    <source>
        <dbReference type="ARBA" id="ARBA00022833"/>
    </source>
</evidence>
<dbReference type="GO" id="GO:0000981">
    <property type="term" value="F:DNA-binding transcription factor activity, RNA polymerase II-specific"/>
    <property type="evidence" value="ECO:0007669"/>
    <property type="project" value="TreeGrafter"/>
</dbReference>
<evidence type="ECO:0000256" key="4">
    <source>
        <dbReference type="ARBA" id="ARBA00022723"/>
    </source>
</evidence>
<evidence type="ECO:0000256" key="2">
    <source>
        <dbReference type="ARBA" id="ARBA00004123"/>
    </source>
</evidence>
<feature type="region of interest" description="Disordered" evidence="14">
    <location>
        <begin position="1652"/>
        <end position="1671"/>
    </location>
</feature>
<evidence type="ECO:0000256" key="3">
    <source>
        <dbReference type="ARBA" id="ARBA00022499"/>
    </source>
</evidence>
<feature type="compositionally biased region" description="Acidic residues" evidence="14">
    <location>
        <begin position="1615"/>
        <end position="1633"/>
    </location>
</feature>
<dbReference type="Ensembl" id="ENSECRT00000008190.1">
    <property type="protein sequence ID" value="ENSECRP00000008060.1"/>
    <property type="gene ID" value="ENSECRG00000005379.1"/>
</dbReference>
<dbReference type="PROSITE" id="PS50157">
    <property type="entry name" value="ZINC_FINGER_C2H2_2"/>
    <property type="match status" value="2"/>
</dbReference>
<dbReference type="InterPro" id="IPR057618">
    <property type="entry name" value="Znf_POGZ/Z280C-D-like"/>
</dbReference>
<evidence type="ECO:0000256" key="5">
    <source>
        <dbReference type="ARBA" id="ARBA00022737"/>
    </source>
</evidence>
<accession>A0A8C4RX01</accession>
<sequence length="1671" mass="185137">MADTDLFMECEEEELEPWQQISDDVVDDSMEDVHINESKTTTASTSFQSIVTPLASQAASSISVSPIVVSNCAAPTNEAAKKTVVTVFANNSTASAPPVIPPPIVAPPSVAPSAVAPPAVPQSVVPPPTVPSAVPPPVPPTGQQLILTQSPTGLGTMAMSQMLQPVQMMQNANQGTGGTTNQPIFITTQGFPVRNVRPMQNSVNPVGIVLNVQQGQTVRPITLVPAPGTQFFKPAVGVPQVLSQMTQVRSGAPVPGRPPTSTFTTVIPATLTIRSTAPPNTGPPGTKVTSTLPPTTTTQLVHSSAVSQPSQTIPVSNSKLVGLKGPSSNLGNRRFLMQGDTLLEISEKDESRVNVCNFVTVKRGEHNPEVQKLVNLVNTVSPTAAGSQPPAQIVMAGSKTPGNGLSTVSSSSESMEVKATVGSTANLPQSKICPRCGAQFRMVEALRGHMCFCCPELIQGLKAGESPRSTAVAPTSTTSRGPVQQQAQTPPQASPKSMPVLNTSSPAPVPSPMQGVDAVSGGTDSQGKLIMLVDDFYYGTDEGKMSHSFRETKDPVTFKCLHCSKKLKNNIRFMNHMKHHVELDQQNGEVDTHTSCQHCYRQFSTPFQLQCHLESVHSHYESTTKCKICEWAFESEPVFLQHMKNTHKPGEMPYVCQVCEFRSSYYSEVDTHFRTKHEDTKNLLCPYCLKVFKNVNAFQQHFMRHQKKSIYHCNKCRLQFLFTKDKIEHKLQHHKTFRKPRQLEGLRPGTKVTIRAYAVPNKAITLPSNPPPIPLPPQTTEIENRPPKPTEPVATQAVQQKPINKKRSVSKMFELLAKFQEKRITLGKQTCLECSFDVPDFPNHYPTFVHCSLCRYSTCCSRAYANHMINNHVPRKSPKYLALYKKPLPSCIKMTCSSCSFLTHLGDSMAKHLVQNPAHSFMIYSDPGSRGATKQRQNTENHQQDLALRIPTKPLVQTKEVINNNIKDQHHSISKPTEEDEPAPPSKNEILTSSVEEDNEKDKATDLEGKGAEQKTEEKAVVVVEEEEEEKEEDAVIVEGEPVVAQQQAPVIVEDEDAAMMVEGEEEEDAVVVAEKPQRAEVVEEENSVMVEEEEDDDVMIPILITNARTVKENELDEVLKDGKEDNDVELVEANEKEKIEQPVEESAQAVTESVPNQEANEQEVQEKPQEMEIEQPESVERETPKITEAKECIEKLSVKQLRVLLYALCAGIQETSEHFRIPQGLIKSWLKNHKQYMEEESAKGGAIDYGKDEAAAEKLVEWVLVQREQQLPVTEDNFLQRATEIYYKANNFRISYAWAVGFMMQHNLGLQIKGAVSRKLTSDMEENKKFFVEFVQRQIHIQDIPLTVIGTMDEISLFVDLEALASADNIRSREAAFQLSGTGESLFDIVLGILADGSMLPTVIFFKGQHEQLSTSSTILVEARPEGFNEDEEMEIWTSKVWHKHMESQNGGKGMLVIDSFRTHLSDDALSSLSAVNTLPAFIPMGCSSKIQPLDVCIVPTITAFLKSKWSMLIRDMHESKIASSLRAEELLRLLVNWITEVLEGISAQPELVQQSFLVASVLPGPEGIDSSAQRSVADMQDELVHLLEKRLMSGEAERRNKRDQELEMAGPLEEWEMTDMEEEEEGQDDECASPSYSEQVPDTRALHQLFEKDSDAESFHGFEDTEFDL</sequence>
<keyword evidence="5" id="KW-0677">Repeat</keyword>
<evidence type="ECO:0000256" key="1">
    <source>
        <dbReference type="ARBA" id="ARBA00003729"/>
    </source>
</evidence>
<dbReference type="InterPro" id="IPR050527">
    <property type="entry name" value="Snail/Krueppel_Znf"/>
</dbReference>
<organism evidence="17 18">
    <name type="scientific">Erpetoichthys calabaricus</name>
    <name type="common">Rope fish</name>
    <name type="synonym">Calamoichthys calabaricus</name>
    <dbReference type="NCBI Taxonomy" id="27687"/>
    <lineage>
        <taxon>Eukaryota</taxon>
        <taxon>Metazoa</taxon>
        <taxon>Chordata</taxon>
        <taxon>Craniata</taxon>
        <taxon>Vertebrata</taxon>
        <taxon>Euteleostomi</taxon>
        <taxon>Actinopterygii</taxon>
        <taxon>Polypteriformes</taxon>
        <taxon>Polypteridae</taxon>
        <taxon>Erpetoichthys</taxon>
    </lineage>
</organism>
<dbReference type="PROSITE" id="PS51253">
    <property type="entry name" value="HTH_CENPB"/>
    <property type="match status" value="1"/>
</dbReference>
<feature type="domain" description="C2H2-type" evidence="15">
    <location>
        <begin position="594"/>
        <end position="622"/>
    </location>
</feature>
<dbReference type="InterPro" id="IPR036236">
    <property type="entry name" value="Znf_C2H2_sf"/>
</dbReference>
<feature type="region of interest" description="Disordered" evidence="14">
    <location>
        <begin position="924"/>
        <end position="945"/>
    </location>
</feature>
<reference evidence="17" key="1">
    <citation type="submission" date="2021-06" db="EMBL/GenBank/DDBJ databases">
        <authorList>
            <consortium name="Wellcome Sanger Institute Data Sharing"/>
        </authorList>
    </citation>
    <scope>NUCLEOTIDE SEQUENCE [LARGE SCALE GENOMIC DNA]</scope>
</reference>
<evidence type="ECO:0000256" key="9">
    <source>
        <dbReference type="ARBA" id="ARBA00023015"/>
    </source>
</evidence>
<evidence type="ECO:0000259" key="15">
    <source>
        <dbReference type="PROSITE" id="PS50157"/>
    </source>
</evidence>
<dbReference type="Pfam" id="PF25414">
    <property type="entry name" value="zf-C2H2_Z280C_D"/>
    <property type="match status" value="1"/>
</dbReference>
<dbReference type="Pfam" id="PF25429">
    <property type="entry name" value="zf-POGZ"/>
    <property type="match status" value="1"/>
</dbReference>
<dbReference type="Pfam" id="PF03184">
    <property type="entry name" value="DDE_1"/>
    <property type="match status" value="1"/>
</dbReference>
<dbReference type="InterPro" id="IPR006600">
    <property type="entry name" value="HTH_CenpB_DNA-bd_dom"/>
</dbReference>
<dbReference type="FunFam" id="3.30.160.60:FF:000298">
    <property type="entry name" value="zinc finger protein 280D isoform X1"/>
    <property type="match status" value="1"/>
</dbReference>
<evidence type="ECO:0000256" key="12">
    <source>
        <dbReference type="ARBA" id="ARBA00023242"/>
    </source>
</evidence>
<keyword evidence="18" id="KW-1185">Reference proteome</keyword>
<dbReference type="InterPro" id="IPR059074">
    <property type="entry name" value="zf-C2H2_Z280C_D"/>
</dbReference>
<feature type="compositionally biased region" description="Polar residues" evidence="14">
    <location>
        <begin position="467"/>
        <end position="483"/>
    </location>
</feature>
<evidence type="ECO:0000256" key="14">
    <source>
        <dbReference type="SAM" id="MobiDB-lite"/>
    </source>
</evidence>
<keyword evidence="3" id="KW-1017">Isopeptide bond</keyword>
<feature type="region of interest" description="Disordered" evidence="14">
    <location>
        <begin position="1596"/>
        <end position="1646"/>
    </location>
</feature>
<feature type="domain" description="HTH CENPB-type" evidence="16">
    <location>
        <begin position="1244"/>
        <end position="1313"/>
    </location>
</feature>
<feature type="region of interest" description="Disordered" evidence="14">
    <location>
        <begin position="464"/>
        <end position="523"/>
    </location>
</feature>
<dbReference type="InterPro" id="IPR004875">
    <property type="entry name" value="DDE_SF_endonuclease_dom"/>
</dbReference>
<feature type="compositionally biased region" description="Basic and acidic residues" evidence="14">
    <location>
        <begin position="1000"/>
        <end position="1018"/>
    </location>
</feature>
<feature type="compositionally biased region" description="Basic and acidic residues" evidence="14">
    <location>
        <begin position="1652"/>
        <end position="1665"/>
    </location>
</feature>
<proteinExistence type="predicted"/>
<dbReference type="PANTHER" id="PTHR24388">
    <property type="entry name" value="ZINC FINGER PROTEIN"/>
    <property type="match status" value="1"/>
</dbReference>
<protein>
    <submittedName>
        <fullName evidence="17">Pogo transposable element derived with ZNF domain b</fullName>
    </submittedName>
</protein>
<evidence type="ECO:0000256" key="8">
    <source>
        <dbReference type="ARBA" id="ARBA00022843"/>
    </source>
</evidence>
<dbReference type="InterPro" id="IPR013087">
    <property type="entry name" value="Znf_C2H2_type"/>
</dbReference>
<feature type="region of interest" description="Disordered" evidence="14">
    <location>
        <begin position="1138"/>
        <end position="1184"/>
    </location>
</feature>
<evidence type="ECO:0000256" key="13">
    <source>
        <dbReference type="PROSITE-ProRule" id="PRU00042"/>
    </source>
</evidence>
<dbReference type="PROSITE" id="PS00028">
    <property type="entry name" value="ZINC_FINGER_C2H2_1"/>
    <property type="match status" value="5"/>
</dbReference>
<dbReference type="GO" id="GO:0005634">
    <property type="term" value="C:nucleus"/>
    <property type="evidence" value="ECO:0007669"/>
    <property type="project" value="UniProtKB-SubCell"/>
</dbReference>
<comment type="subcellular location">
    <subcellularLocation>
        <location evidence="2">Nucleus</location>
    </subcellularLocation>
</comment>
<dbReference type="GO" id="GO:0000978">
    <property type="term" value="F:RNA polymerase II cis-regulatory region sequence-specific DNA binding"/>
    <property type="evidence" value="ECO:0007669"/>
    <property type="project" value="TreeGrafter"/>
</dbReference>
<dbReference type="PANTHER" id="PTHR24388:SF45">
    <property type="entry name" value="POGO TRANSPOSABLE ELEMENT DERIVED WITH ZNF DOMAIN"/>
    <property type="match status" value="1"/>
</dbReference>
<keyword evidence="12" id="KW-0539">Nucleus</keyword>
<feature type="region of interest" description="Disordered" evidence="14">
    <location>
        <begin position="964"/>
        <end position="1018"/>
    </location>
</feature>
<feature type="compositionally biased region" description="Polar residues" evidence="14">
    <location>
        <begin position="1149"/>
        <end position="1160"/>
    </location>
</feature>
<dbReference type="Gene3D" id="3.30.160.60">
    <property type="entry name" value="Classic Zinc Finger"/>
    <property type="match status" value="1"/>
</dbReference>
<dbReference type="SUPFAM" id="SSF57667">
    <property type="entry name" value="beta-beta-alpha zinc fingers"/>
    <property type="match status" value="1"/>
</dbReference>
<keyword evidence="11" id="KW-0804">Transcription</keyword>
<dbReference type="GO" id="GO:0008270">
    <property type="term" value="F:zinc ion binding"/>
    <property type="evidence" value="ECO:0007669"/>
    <property type="project" value="UniProtKB-KW"/>
</dbReference>
<dbReference type="SMART" id="SM00355">
    <property type="entry name" value="ZnF_C2H2"/>
    <property type="match status" value="9"/>
</dbReference>
<keyword evidence="8" id="KW-0832">Ubl conjugation</keyword>
<evidence type="ECO:0000313" key="18">
    <source>
        <dbReference type="Proteomes" id="UP000694620"/>
    </source>
</evidence>
<keyword evidence="4" id="KW-0479">Metal-binding</keyword>